<keyword evidence="4" id="KW-1185">Reference proteome</keyword>
<evidence type="ECO:0000313" key="3">
    <source>
        <dbReference type="EMBL" id="BBF93750.1"/>
    </source>
</evidence>
<dbReference type="RefSeq" id="WP_126400924.1">
    <property type="nucleotide sequence ID" value="NZ_AP018907.1"/>
</dbReference>
<dbReference type="PANTHER" id="PTHR10625">
    <property type="entry name" value="HISTONE DEACETYLASE HDAC1-RELATED"/>
    <property type="match status" value="1"/>
</dbReference>
<dbReference type="CDD" id="cd11599">
    <property type="entry name" value="HDAC_classII_2"/>
    <property type="match status" value="1"/>
</dbReference>
<reference evidence="3 4" key="1">
    <citation type="submission" date="2018-08" db="EMBL/GenBank/DDBJ databases">
        <title>Complete genome sequencing of Blastochloris tepida GI.</title>
        <authorList>
            <person name="Tsukatani Y."/>
            <person name="Mori H."/>
        </authorList>
    </citation>
    <scope>NUCLEOTIDE SEQUENCE [LARGE SCALE GENOMIC DNA]</scope>
    <source>
        <strain evidence="3 4">GI</strain>
    </source>
</reference>
<dbReference type="Pfam" id="PF00850">
    <property type="entry name" value="Hist_deacetyl"/>
    <property type="match status" value="1"/>
</dbReference>
<dbReference type="GO" id="GO:0040029">
    <property type="term" value="P:epigenetic regulation of gene expression"/>
    <property type="evidence" value="ECO:0007669"/>
    <property type="project" value="TreeGrafter"/>
</dbReference>
<evidence type="ECO:0000259" key="2">
    <source>
        <dbReference type="Pfam" id="PF00850"/>
    </source>
</evidence>
<dbReference type="Proteomes" id="UP000266934">
    <property type="component" value="Chromosome"/>
</dbReference>
<dbReference type="InterPro" id="IPR023696">
    <property type="entry name" value="Ureohydrolase_dom_sf"/>
</dbReference>
<dbReference type="KEGG" id="blag:BLTE_24350"/>
<evidence type="ECO:0000256" key="1">
    <source>
        <dbReference type="ARBA" id="ARBA00005947"/>
    </source>
</evidence>
<gene>
    <name evidence="3" type="ORF">BLTE_24350</name>
</gene>
<organism evidence="3 4">
    <name type="scientific">Blastochloris tepida</name>
    <dbReference type="NCBI Taxonomy" id="2233851"/>
    <lineage>
        <taxon>Bacteria</taxon>
        <taxon>Pseudomonadati</taxon>
        <taxon>Pseudomonadota</taxon>
        <taxon>Alphaproteobacteria</taxon>
        <taxon>Hyphomicrobiales</taxon>
        <taxon>Blastochloridaceae</taxon>
        <taxon>Blastochloris</taxon>
    </lineage>
</organism>
<sequence length="308" mass="33338">MSTLLVSNPLCLNHMTPLGHPERADRLRVVERILEHERFQVLAREQATPVDLDIVARVHPSHYLDRLQEASPEEGMVQLDSDTSMSPGTWQAARLAAGGSVIAVDEVMTRKVSNAFVAVRPPGHHAESLKPMGFCFINNSAVAARYAQFAHGAERVAIVDFDVHHGNGTQEIFWTDPSVMYCSTHEMPLYPGTGAASETGVGNIVNVPLAAGDGGPEFRSAYEGIIFPRLKAFSPDLVVISAGFDAHVRDPLANINLIEADFAWVTKRLMEIADQSCGGRLVSILEGGYDLEGLARSTAAHVMTLMGA</sequence>
<comment type="similarity">
    <text evidence="1">Belongs to the histone deacetylase family.</text>
</comment>
<dbReference type="EMBL" id="AP018907">
    <property type="protein sequence ID" value="BBF93750.1"/>
    <property type="molecule type" value="Genomic_DNA"/>
</dbReference>
<dbReference type="InterPro" id="IPR037138">
    <property type="entry name" value="His_deacetylse_dom_sf"/>
</dbReference>
<dbReference type="InterPro" id="IPR000286">
    <property type="entry name" value="HDACs"/>
</dbReference>
<dbReference type="AlphaFoldDB" id="A0A348G2G7"/>
<proteinExistence type="inferred from homology"/>
<accession>A0A348G2G7</accession>
<dbReference type="PRINTS" id="PR01270">
    <property type="entry name" value="HDASUPER"/>
</dbReference>
<dbReference type="PANTHER" id="PTHR10625:SF10">
    <property type="entry name" value="HISTONE DEACETYLASE HDAC1"/>
    <property type="match status" value="1"/>
</dbReference>
<dbReference type="OrthoDB" id="9808367at2"/>
<evidence type="ECO:0000313" key="4">
    <source>
        <dbReference type="Proteomes" id="UP000266934"/>
    </source>
</evidence>
<feature type="domain" description="Histone deacetylase" evidence="2">
    <location>
        <begin position="20"/>
        <end position="304"/>
    </location>
</feature>
<protein>
    <submittedName>
        <fullName evidence="3">Acetoin utilization protein</fullName>
    </submittedName>
</protein>
<dbReference type="GO" id="GO:0004407">
    <property type="term" value="F:histone deacetylase activity"/>
    <property type="evidence" value="ECO:0007669"/>
    <property type="project" value="TreeGrafter"/>
</dbReference>
<dbReference type="InterPro" id="IPR023801">
    <property type="entry name" value="His_deacetylse_dom"/>
</dbReference>
<dbReference type="Gene3D" id="3.40.800.20">
    <property type="entry name" value="Histone deacetylase domain"/>
    <property type="match status" value="1"/>
</dbReference>
<name>A0A348G2G7_9HYPH</name>
<dbReference type="SUPFAM" id="SSF52768">
    <property type="entry name" value="Arginase/deacetylase"/>
    <property type="match status" value="1"/>
</dbReference>